<dbReference type="InterPro" id="IPR004242">
    <property type="entry name" value="Transposase_21"/>
</dbReference>
<dbReference type="AlphaFoldDB" id="A0A9Q3PPA4"/>
<protein>
    <submittedName>
        <fullName evidence="1">Uncharacterized protein</fullName>
    </submittedName>
</protein>
<dbReference type="Pfam" id="PF02992">
    <property type="entry name" value="Transposase_21"/>
    <property type="match status" value="1"/>
</dbReference>
<dbReference type="EMBL" id="AVOT02083924">
    <property type="protein sequence ID" value="MBW0569178.1"/>
    <property type="molecule type" value="Genomic_DNA"/>
</dbReference>
<proteinExistence type="predicted"/>
<evidence type="ECO:0000313" key="2">
    <source>
        <dbReference type="Proteomes" id="UP000765509"/>
    </source>
</evidence>
<name>A0A9Q3PPA4_9BASI</name>
<sequence>MAWKSLRWADSTSNEKKRLNLVFSLFIDWFNPHGNKLSGKQVSLGCLILTCLNLPPVLRTKPAFTLLYGILPGPNSPDIITISNAIKPLVDELLILKDGFTVHTNQEPQGRKVFVQLLPIIGDLVAIHKAVGFGSHSAKQFCGWCKSELNDLQHSKQGEKIMEVDILEQAKEWKDSKTLSVQEDLRKRTGVRWSELNRLPYRIPNMHIALGVMHNWLEGVLAEHFRNRWGFQDQTQDKKRGRIESLKKQKRVRMNETIRTLEDNDDVNNLQTGDLELGKGSSGGFMTSEHIILFRSIMHEIVIPTGVSKLPYNLGAAKHGKLKASQWLSLFTLIIPLVIPEMYIEDNKIMDMKSNRAKFLQNTGDLVQCTRIVMTKIVKDGHAGRFHNAYNRYSESSRELYNNPNVKPNHHYALHIPEQLKVWGPMIGVAEFAGERTIGLLQRIPTNQKMMEIHGTLLRKAQETQKLLGGYKAIRVMTEPSKDMERHPKGHRIEVSDVVYKEMLIMLQKKGVDVRDVYAFRHPLGKWVLSKYANPIQSTKLPNEDHNISVMPPNNVVYYKSCGTLKYARPKYPYGHPGYFFSLMGIVVGQINHENLRMISPLDVICLASYRLIENDLFRVPIDGIMMCPCRRELAL</sequence>
<dbReference type="PANTHER" id="PTHR46579:SF2">
    <property type="entry name" value="C2H2-TYPE DOMAIN-CONTAINING PROTEIN"/>
    <property type="match status" value="1"/>
</dbReference>
<reference evidence="1" key="1">
    <citation type="submission" date="2021-03" db="EMBL/GenBank/DDBJ databases">
        <title>Draft genome sequence of rust myrtle Austropuccinia psidii MF-1, a brazilian biotype.</title>
        <authorList>
            <person name="Quecine M.C."/>
            <person name="Pachon D.M.R."/>
            <person name="Bonatelli M.L."/>
            <person name="Correr F.H."/>
            <person name="Franceschini L.M."/>
            <person name="Leite T.F."/>
            <person name="Margarido G.R.A."/>
            <person name="Almeida C.A."/>
            <person name="Ferrarezi J.A."/>
            <person name="Labate C.A."/>
        </authorList>
    </citation>
    <scope>NUCLEOTIDE SEQUENCE</scope>
    <source>
        <strain evidence="1">MF-1</strain>
    </source>
</reference>
<organism evidence="1 2">
    <name type="scientific">Austropuccinia psidii MF-1</name>
    <dbReference type="NCBI Taxonomy" id="1389203"/>
    <lineage>
        <taxon>Eukaryota</taxon>
        <taxon>Fungi</taxon>
        <taxon>Dikarya</taxon>
        <taxon>Basidiomycota</taxon>
        <taxon>Pucciniomycotina</taxon>
        <taxon>Pucciniomycetes</taxon>
        <taxon>Pucciniales</taxon>
        <taxon>Sphaerophragmiaceae</taxon>
        <taxon>Austropuccinia</taxon>
    </lineage>
</organism>
<gene>
    <name evidence="1" type="ORF">O181_108893</name>
</gene>
<keyword evidence="2" id="KW-1185">Reference proteome</keyword>
<comment type="caution">
    <text evidence="1">The sequence shown here is derived from an EMBL/GenBank/DDBJ whole genome shotgun (WGS) entry which is preliminary data.</text>
</comment>
<dbReference type="OrthoDB" id="3039677at2759"/>
<dbReference type="Proteomes" id="UP000765509">
    <property type="component" value="Unassembled WGS sequence"/>
</dbReference>
<accession>A0A9Q3PPA4</accession>
<dbReference type="PANTHER" id="PTHR46579">
    <property type="entry name" value="F5/8 TYPE C DOMAIN-CONTAINING PROTEIN-RELATED"/>
    <property type="match status" value="1"/>
</dbReference>
<evidence type="ECO:0000313" key="1">
    <source>
        <dbReference type="EMBL" id="MBW0569178.1"/>
    </source>
</evidence>